<dbReference type="AlphaFoldDB" id="K0SWH5"/>
<dbReference type="SUPFAM" id="SSF51197">
    <property type="entry name" value="Clavaminate synthase-like"/>
    <property type="match status" value="1"/>
</dbReference>
<dbReference type="eggNOG" id="ENOG502S8W0">
    <property type="taxonomic scope" value="Eukaryota"/>
</dbReference>
<evidence type="ECO:0000256" key="1">
    <source>
        <dbReference type="SAM" id="MobiDB-lite"/>
    </source>
</evidence>
<sequence>MEEYARSPSFRIPVADAKDVSLSDFEAYRIFQALHIRGAGPDQKREGRAGFEGSDVLSLFDSLDKDDKASWCVENSTGSTTSPADFLNTATSNLRGYCSFLIQHSKDVKQDLEKRLPITRLPESMVGLTSCNHGPCIWMFFGKNPIAQSQLEGRPEHTDSVSHDGTWHYQLSGTKVWRIRATEELQESIAIKTNRSQSKTGKRKRVSDDSDNPGEPRSKTYYDIECKEGDIILLNTRLWWHSTFVPPQARPSISYARDIYFRSDVPDEAPTLGNLDGTYATEDIESDTVLFTEHGMPDCELHRSKDDPNCRLVELEDESGDSYMAIVSSRVIKAGEFFTLEDSDDEDDSGLDP</sequence>
<reference evidence="2 3" key="1">
    <citation type="journal article" date="2012" name="Genome Biol.">
        <title>Genome and low-iron response of an oceanic diatom adapted to chronic iron limitation.</title>
        <authorList>
            <person name="Lommer M."/>
            <person name="Specht M."/>
            <person name="Roy A.S."/>
            <person name="Kraemer L."/>
            <person name="Andreson R."/>
            <person name="Gutowska M.A."/>
            <person name="Wolf J."/>
            <person name="Bergner S.V."/>
            <person name="Schilhabel M.B."/>
            <person name="Klostermeier U.C."/>
            <person name="Beiko R.G."/>
            <person name="Rosenstiel P."/>
            <person name="Hippler M."/>
            <person name="Laroche J."/>
        </authorList>
    </citation>
    <scope>NUCLEOTIDE SEQUENCE [LARGE SCALE GENOMIC DNA]</scope>
    <source>
        <strain evidence="2 3">CCMP1005</strain>
    </source>
</reference>
<dbReference type="EMBL" id="AGNL01015971">
    <property type="protein sequence ID" value="EJK65336.1"/>
    <property type="molecule type" value="Genomic_DNA"/>
</dbReference>
<evidence type="ECO:0000313" key="2">
    <source>
        <dbReference type="EMBL" id="EJK65336.1"/>
    </source>
</evidence>
<name>K0SWH5_THAOC</name>
<dbReference type="OMA" id="YDIECKE"/>
<organism evidence="2 3">
    <name type="scientific">Thalassiosira oceanica</name>
    <name type="common">Marine diatom</name>
    <dbReference type="NCBI Taxonomy" id="159749"/>
    <lineage>
        <taxon>Eukaryota</taxon>
        <taxon>Sar</taxon>
        <taxon>Stramenopiles</taxon>
        <taxon>Ochrophyta</taxon>
        <taxon>Bacillariophyta</taxon>
        <taxon>Coscinodiscophyceae</taxon>
        <taxon>Thalassiosirophycidae</taxon>
        <taxon>Thalassiosirales</taxon>
        <taxon>Thalassiosiraceae</taxon>
        <taxon>Thalassiosira</taxon>
    </lineage>
</organism>
<evidence type="ECO:0000313" key="3">
    <source>
        <dbReference type="Proteomes" id="UP000266841"/>
    </source>
</evidence>
<comment type="caution">
    <text evidence="2">The sequence shown here is derived from an EMBL/GenBank/DDBJ whole genome shotgun (WGS) entry which is preliminary data.</text>
</comment>
<feature type="region of interest" description="Disordered" evidence="1">
    <location>
        <begin position="190"/>
        <end position="220"/>
    </location>
</feature>
<dbReference type="OrthoDB" id="10063099at2759"/>
<gene>
    <name evidence="2" type="ORF">THAOC_13808</name>
</gene>
<evidence type="ECO:0008006" key="4">
    <source>
        <dbReference type="Google" id="ProtNLM"/>
    </source>
</evidence>
<accession>K0SWH5</accession>
<keyword evidence="3" id="KW-1185">Reference proteome</keyword>
<dbReference type="Gene3D" id="2.60.120.650">
    <property type="entry name" value="Cupin"/>
    <property type="match status" value="1"/>
</dbReference>
<dbReference type="Proteomes" id="UP000266841">
    <property type="component" value="Unassembled WGS sequence"/>
</dbReference>
<protein>
    <recommendedName>
        <fullName evidence="4">JmjC domain-containing protein</fullName>
    </recommendedName>
</protein>
<proteinExistence type="predicted"/>